<comment type="similarity">
    <text evidence="1">Belongs to the MCM10 family.</text>
</comment>
<dbReference type="InterPro" id="IPR040184">
    <property type="entry name" value="Mcm10"/>
</dbReference>
<dbReference type="STRING" id="101091.A0A1C7N609"/>
<proteinExistence type="inferred from homology"/>
<organism evidence="3 4">
    <name type="scientific">Choanephora cucurbitarum</name>
    <dbReference type="NCBI Taxonomy" id="101091"/>
    <lineage>
        <taxon>Eukaryota</taxon>
        <taxon>Fungi</taxon>
        <taxon>Fungi incertae sedis</taxon>
        <taxon>Mucoromycota</taxon>
        <taxon>Mucoromycotina</taxon>
        <taxon>Mucoromycetes</taxon>
        <taxon>Mucorales</taxon>
        <taxon>Mucorineae</taxon>
        <taxon>Choanephoraceae</taxon>
        <taxon>Choanephoroideae</taxon>
        <taxon>Choanephora</taxon>
    </lineage>
</organism>
<dbReference type="OrthoDB" id="273123at2759"/>
<sequence>MRKAFTKYDYAIGLGSVVAVKRPFLLKPTETGQSVALHVDQIQQMWVIGQSLDLVQCAGYAKKDMRCSAWTDSRTGEFCDKHLEKVYNYSKNGRMELASGNSGFDIRWATQIKQTDGTLSYESKRQKKPVDSVAKLFGNRFKSKQAYYIKGKGLVTTDGTIMKQALAKKEPTEAEKDELKKFLRGRRDPGAEMIRKIKGIEDEGPKTVLSNEALDKLGIGSKSLSKEEEESKKRSFEALNKATKENATENKKPRFVYL</sequence>
<dbReference type="GO" id="GO:0003688">
    <property type="term" value="F:DNA replication origin binding"/>
    <property type="evidence" value="ECO:0007669"/>
    <property type="project" value="TreeGrafter"/>
</dbReference>
<accession>A0A1C7N609</accession>
<reference evidence="3 4" key="1">
    <citation type="submission" date="2016-03" db="EMBL/GenBank/DDBJ databases">
        <title>Choanephora cucurbitarum.</title>
        <authorList>
            <person name="Min B."/>
            <person name="Park H."/>
            <person name="Park J.-H."/>
            <person name="Shin H.-D."/>
            <person name="Choi I.-G."/>
        </authorList>
    </citation>
    <scope>NUCLEOTIDE SEQUENCE [LARGE SCALE GENOMIC DNA]</scope>
    <source>
        <strain evidence="3 4">KUS-F28377</strain>
    </source>
</reference>
<keyword evidence="4" id="KW-1185">Reference proteome</keyword>
<evidence type="ECO:0000256" key="1">
    <source>
        <dbReference type="ARBA" id="ARBA00009679"/>
    </source>
</evidence>
<dbReference type="PANTHER" id="PTHR13454">
    <property type="entry name" value="PROTEIN MCM10 HOMOLOG"/>
    <property type="match status" value="1"/>
</dbReference>
<dbReference type="PANTHER" id="PTHR13454:SF11">
    <property type="entry name" value="PROTEIN MCM10 HOMOLOG"/>
    <property type="match status" value="1"/>
</dbReference>
<dbReference type="AlphaFoldDB" id="A0A1C7N609"/>
<dbReference type="InParanoid" id="A0A1C7N609"/>
<protein>
    <recommendedName>
        <fullName evidence="2">Zinc finger Mcm10/DnaG-type domain-containing protein</fullName>
    </recommendedName>
</protein>
<feature type="domain" description="Zinc finger Mcm10/DnaG-type" evidence="2">
    <location>
        <begin position="49"/>
        <end position="94"/>
    </location>
</feature>
<evidence type="ECO:0000259" key="2">
    <source>
        <dbReference type="Pfam" id="PF09329"/>
    </source>
</evidence>
<name>A0A1C7N609_9FUNG</name>
<dbReference type="InterPro" id="IPR015408">
    <property type="entry name" value="Znf_Mcm10/DnaG"/>
</dbReference>
<dbReference type="Gene3D" id="2.40.50.140">
    <property type="entry name" value="Nucleic acid-binding proteins"/>
    <property type="match status" value="1"/>
</dbReference>
<evidence type="ECO:0000313" key="4">
    <source>
        <dbReference type="Proteomes" id="UP000093000"/>
    </source>
</evidence>
<dbReference type="GO" id="GO:0003697">
    <property type="term" value="F:single-stranded DNA binding"/>
    <property type="evidence" value="ECO:0007669"/>
    <property type="project" value="InterPro"/>
</dbReference>
<dbReference type="Pfam" id="PF09329">
    <property type="entry name" value="zf-primase"/>
    <property type="match status" value="1"/>
</dbReference>
<dbReference type="Proteomes" id="UP000093000">
    <property type="component" value="Unassembled WGS sequence"/>
</dbReference>
<evidence type="ECO:0000313" key="3">
    <source>
        <dbReference type="EMBL" id="OBZ84069.1"/>
    </source>
</evidence>
<dbReference type="GO" id="GO:0043596">
    <property type="term" value="C:nuclear replication fork"/>
    <property type="evidence" value="ECO:0007669"/>
    <property type="project" value="TreeGrafter"/>
</dbReference>
<dbReference type="EMBL" id="LUGH01000560">
    <property type="protein sequence ID" value="OBZ84069.1"/>
    <property type="molecule type" value="Genomic_DNA"/>
</dbReference>
<comment type="caution">
    <text evidence="3">The sequence shown here is derived from an EMBL/GenBank/DDBJ whole genome shotgun (WGS) entry which is preliminary data.</text>
</comment>
<dbReference type="InterPro" id="IPR012340">
    <property type="entry name" value="NA-bd_OB-fold"/>
</dbReference>
<dbReference type="GO" id="GO:0006270">
    <property type="term" value="P:DNA replication initiation"/>
    <property type="evidence" value="ECO:0007669"/>
    <property type="project" value="InterPro"/>
</dbReference>
<gene>
    <name evidence="3" type="ORF">A0J61_07882</name>
</gene>